<gene>
    <name evidence="1" type="ORF">PsorP6_015494</name>
</gene>
<name>A0ACC0WNF9_9STRA</name>
<dbReference type="Proteomes" id="UP001163321">
    <property type="component" value="Chromosome 10"/>
</dbReference>
<evidence type="ECO:0000313" key="1">
    <source>
        <dbReference type="EMBL" id="KAI9919841.1"/>
    </source>
</evidence>
<accession>A0ACC0WNF9</accession>
<reference evidence="1 2" key="1">
    <citation type="journal article" date="2022" name="bioRxiv">
        <title>The genome of the oomycete Peronosclerospora sorghi, a cosmopolitan pathogen of maize and sorghum, is inflated with dispersed pseudogenes.</title>
        <authorList>
            <person name="Fletcher K."/>
            <person name="Martin F."/>
            <person name="Isakeit T."/>
            <person name="Cavanaugh K."/>
            <person name="Magill C."/>
            <person name="Michelmore R."/>
        </authorList>
    </citation>
    <scope>NUCLEOTIDE SEQUENCE [LARGE SCALE GENOMIC DNA]</scope>
    <source>
        <strain evidence="1">P6</strain>
    </source>
</reference>
<comment type="caution">
    <text evidence="1">The sequence shown here is derived from an EMBL/GenBank/DDBJ whole genome shotgun (WGS) entry which is preliminary data.</text>
</comment>
<protein>
    <submittedName>
        <fullName evidence="1">Uncharacterized protein</fullName>
    </submittedName>
</protein>
<keyword evidence="2" id="KW-1185">Reference proteome</keyword>
<dbReference type="EMBL" id="CM047589">
    <property type="protein sequence ID" value="KAI9919841.1"/>
    <property type="molecule type" value="Genomic_DNA"/>
</dbReference>
<proteinExistence type="predicted"/>
<organism evidence="1 2">
    <name type="scientific">Peronosclerospora sorghi</name>
    <dbReference type="NCBI Taxonomy" id="230839"/>
    <lineage>
        <taxon>Eukaryota</taxon>
        <taxon>Sar</taxon>
        <taxon>Stramenopiles</taxon>
        <taxon>Oomycota</taxon>
        <taxon>Peronosporomycetes</taxon>
        <taxon>Peronosporales</taxon>
        <taxon>Peronosporaceae</taxon>
        <taxon>Peronosclerospora</taxon>
    </lineage>
</organism>
<sequence>MEKINAVLPNVRKFSGDTGTCIFCSAPAVVLSDINITPSQSELQVATSECPSPADALSLAQCARSGSKPISVHFPFDVYGSEDYLAANNTVASASQLEASKDHDSGNSMKAETSVESRAEKPVGVLCQGNQVAFELRPSLMHGRVETELLQRAQTSIFTIEQSPCAFPAPTKQF</sequence>
<evidence type="ECO:0000313" key="2">
    <source>
        <dbReference type="Proteomes" id="UP001163321"/>
    </source>
</evidence>